<dbReference type="STRING" id="1683.Bang102_005415"/>
<dbReference type="GO" id="GO:0004386">
    <property type="term" value="F:helicase activity"/>
    <property type="evidence" value="ECO:0007669"/>
    <property type="project" value="UniProtKB-KW"/>
</dbReference>
<dbReference type="SUPFAM" id="SSF56024">
    <property type="entry name" value="Phospholipase D/nuclease"/>
    <property type="match status" value="1"/>
</dbReference>
<evidence type="ECO:0000259" key="1">
    <source>
        <dbReference type="PROSITE" id="PS51192"/>
    </source>
</evidence>
<feature type="domain" description="Helicase ATP-binding" evidence="1">
    <location>
        <begin position="252"/>
        <end position="404"/>
    </location>
</feature>
<organism evidence="3 4">
    <name type="scientific">Bifidobacterium angulatum DSM 20098 = JCM 7096</name>
    <dbReference type="NCBI Taxonomy" id="518635"/>
    <lineage>
        <taxon>Bacteria</taxon>
        <taxon>Bacillati</taxon>
        <taxon>Actinomycetota</taxon>
        <taxon>Actinomycetes</taxon>
        <taxon>Bifidobacteriales</taxon>
        <taxon>Bifidobacteriaceae</taxon>
        <taxon>Bifidobacterium</taxon>
    </lineage>
</organism>
<reference evidence="3" key="1">
    <citation type="submission" date="2009-04" db="EMBL/GenBank/DDBJ databases">
        <authorList>
            <person name="Weinstock G."/>
            <person name="Sodergren E."/>
            <person name="Clifton S."/>
            <person name="Fulton L."/>
            <person name="Fulton B."/>
            <person name="Courtney L."/>
            <person name="Fronick C."/>
            <person name="Harrison M."/>
            <person name="Strong C."/>
            <person name="Farmer C."/>
            <person name="Delahaunty K."/>
            <person name="Markovic C."/>
            <person name="Hall O."/>
            <person name="Minx P."/>
            <person name="Tomlinson C."/>
            <person name="Mitreva M."/>
            <person name="Nelson J."/>
            <person name="Hou S."/>
            <person name="Wollam A."/>
            <person name="Pepin K.H."/>
            <person name="Johnson M."/>
            <person name="Bhonagiri V."/>
            <person name="Nash W.E."/>
            <person name="Warren W."/>
            <person name="Chinwalla A."/>
            <person name="Mardis E.R."/>
            <person name="Wilson R.K."/>
        </authorList>
    </citation>
    <scope>NUCLEOTIDE SEQUENCE [LARGE SCALE GENOMIC DNA]</scope>
    <source>
        <strain evidence="3">DSM 20098</strain>
    </source>
</reference>
<feature type="domain" description="Helicase C-terminal" evidence="2">
    <location>
        <begin position="471"/>
        <end position="628"/>
    </location>
</feature>
<dbReference type="PANTHER" id="PTHR47396">
    <property type="entry name" value="TYPE I RESTRICTION ENZYME ECOKI R PROTEIN"/>
    <property type="match status" value="1"/>
</dbReference>
<dbReference type="Gene3D" id="3.30.870.10">
    <property type="entry name" value="Endonuclease Chain A"/>
    <property type="match status" value="1"/>
</dbReference>
<dbReference type="InterPro" id="IPR006935">
    <property type="entry name" value="Helicase/UvrB_N"/>
</dbReference>
<dbReference type="KEGG" id="bang:BBAG_0634"/>
<dbReference type="SMART" id="SM00490">
    <property type="entry name" value="HELICc"/>
    <property type="match status" value="1"/>
</dbReference>
<dbReference type="CDD" id="cd09204">
    <property type="entry name" value="PLDc_N_DEXD_b2"/>
    <property type="match status" value="1"/>
</dbReference>
<proteinExistence type="predicted"/>
<dbReference type="EMBL" id="ABYS02000004">
    <property type="protein sequence ID" value="EEP21356.1"/>
    <property type="molecule type" value="Genomic_DNA"/>
</dbReference>
<dbReference type="PROSITE" id="PS51194">
    <property type="entry name" value="HELICASE_CTER"/>
    <property type="match status" value="1"/>
</dbReference>
<dbReference type="CDD" id="cd18032">
    <property type="entry name" value="DEXHc_RE_I_III_res"/>
    <property type="match status" value="1"/>
</dbReference>
<evidence type="ECO:0000313" key="3">
    <source>
        <dbReference type="EMBL" id="EEP21356.1"/>
    </source>
</evidence>
<dbReference type="RefSeq" id="WP_003826050.1">
    <property type="nucleotide sequence ID" value="NZ_AP012322.1"/>
</dbReference>
<dbReference type="eggNOG" id="COG3886">
    <property type="taxonomic scope" value="Bacteria"/>
</dbReference>
<dbReference type="PATRIC" id="fig|518635.17.peg.657"/>
<gene>
    <name evidence="3" type="ORF">BIFANG_02716</name>
</gene>
<protein>
    <submittedName>
        <fullName evidence="3">Helicase C-terminal domain protein</fullName>
    </submittedName>
</protein>
<dbReference type="InterPro" id="IPR025202">
    <property type="entry name" value="PLD-like_dom"/>
</dbReference>
<accession>C4FEH5</accession>
<keyword evidence="3" id="KW-0067">ATP-binding</keyword>
<comment type="caution">
    <text evidence="3">The sequence shown here is derived from an EMBL/GenBank/DDBJ whole genome shotgun (WGS) entry which is preliminary data.</text>
</comment>
<dbReference type="GO" id="GO:0016787">
    <property type="term" value="F:hydrolase activity"/>
    <property type="evidence" value="ECO:0007669"/>
    <property type="project" value="InterPro"/>
</dbReference>
<dbReference type="eggNOG" id="COG1061">
    <property type="taxonomic scope" value="Bacteria"/>
</dbReference>
<dbReference type="PANTHER" id="PTHR47396:SF1">
    <property type="entry name" value="ATP-DEPENDENT HELICASE IRC3-RELATED"/>
    <property type="match status" value="1"/>
</dbReference>
<dbReference type="InterPro" id="IPR021835">
    <property type="entry name" value="DUF3427"/>
</dbReference>
<dbReference type="InterPro" id="IPR027417">
    <property type="entry name" value="P-loop_NTPase"/>
</dbReference>
<dbReference type="Pfam" id="PF26350">
    <property type="entry name" value="DUF8090"/>
    <property type="match status" value="1"/>
</dbReference>
<dbReference type="GeneID" id="42864979"/>
<dbReference type="Gene3D" id="3.40.50.300">
    <property type="entry name" value="P-loop containing nucleotide triphosphate hydrolases"/>
    <property type="match status" value="2"/>
</dbReference>
<dbReference type="SMART" id="SM00487">
    <property type="entry name" value="DEXDc"/>
    <property type="match status" value="1"/>
</dbReference>
<dbReference type="Pfam" id="PF13091">
    <property type="entry name" value="PLDc_2"/>
    <property type="match status" value="1"/>
</dbReference>
<sequence length="1055" mass="120387">MQFETTHSDTELAPSDSLLEDVTSGLIHGNADAPGTFSPKLISNQLHDTMGTALSNELQYSDSFDMSVAFVSSEALKSLFQPFLDHCQHGGASRLITSTKNMWNEPKAFWELLRIKNEAHVDVRIWEGHDQNPHNRAFHPKGYIFARHMKDGKPYFNVYVGSSNLTPPALVSQREWNLKVSSSGDGTLIDQFRNEIASQVDESIPLTEDWIKHYEEDFKKYAPARKQILQSIAKQTIEPNRMQREALANLRRLRAEGEHRAIVISATGTGKTYLSAFDVKQFHPKRMLYIAHREEILIKARESYRKVLGCDESELGVLSGNSKQGDRKYVFAMVNTLSNPETLASFGKEHFDYILIDEAHHVSAASYRRIIDYFTPDFMLGMTATPERTDGVNIFEMFGYNVAYEIRLQQALDEDMLCPFHYYGIAEYLGAVDNDQASEGILLDNGLNSGNRDQLTYEIGQLTNAKRVDYIIDQLRKYTPYRQDLTGLVFCSRQDEAERLSALFNERYYEYKERHYRTRAITGKNSDEERRQAVKDLEENRLDYIFTVDLFNEGVDVPAINQIVMLRNTKSSIVFTQQLGRGLRKFAYKDSVTVIDFIGNYANNFLIPVALYGRKGNPHKNIASRTSIGLSSISFDRISRERILKALDTADWSNMKRLSEEYRQIRFQIGCIPMLTDVYAHDPSLPGMLALRRSSGKGQKGKGGSILTASYLEFVRACERSLAGKRNADSQSFANMLEPTSPVEDGILKMATELLLPGVRPHELVILDRLCRFGNERLGDTLPWRPVSAMPASALRQAIRDDFAAADDSDAQWESALKVLDYSYFTQQDTKRFGDVPLIARSANGDISLSEPFVGLLQGNSTFRLFFADTLRTGLLNCRDLFRDVKDQRLDFEHGFVYGHRYTLTDIERLCGWMKEVNGQNVGGYLCHTATGTMPILVKYEASQYEDRFLNTQEMDWYSKNNRLLNSPEFKWLQKDADTTHWDETHFVPLFVMRKQEEADKKYYYLGHVASISNMRAVQKPGASGDDTVNVVLSTLRLHKPLDPEFYKYLTGRIE</sequence>
<dbReference type="InterPro" id="IPR050742">
    <property type="entry name" value="Helicase_Restrict-Modif_Enz"/>
</dbReference>
<dbReference type="InterPro" id="IPR058403">
    <property type="entry name" value="DUF8090"/>
</dbReference>
<name>C4FEH5_9BIFI</name>
<dbReference type="PROSITE" id="PS51192">
    <property type="entry name" value="HELICASE_ATP_BIND_1"/>
    <property type="match status" value="1"/>
</dbReference>
<keyword evidence="3" id="KW-0547">Nucleotide-binding</keyword>
<evidence type="ECO:0000313" key="4">
    <source>
        <dbReference type="Proteomes" id="UP000006408"/>
    </source>
</evidence>
<dbReference type="InterPro" id="IPR014001">
    <property type="entry name" value="Helicase_ATP-bd"/>
</dbReference>
<dbReference type="GO" id="GO:0003677">
    <property type="term" value="F:DNA binding"/>
    <property type="evidence" value="ECO:0007669"/>
    <property type="project" value="InterPro"/>
</dbReference>
<dbReference type="Proteomes" id="UP000006408">
    <property type="component" value="Unassembled WGS sequence"/>
</dbReference>
<dbReference type="HOGENOM" id="CLU_005588_1_0_11"/>
<dbReference type="GO" id="GO:0005829">
    <property type="term" value="C:cytosol"/>
    <property type="evidence" value="ECO:0007669"/>
    <property type="project" value="TreeGrafter"/>
</dbReference>
<dbReference type="InterPro" id="IPR001650">
    <property type="entry name" value="Helicase_C-like"/>
</dbReference>
<keyword evidence="3" id="KW-0378">Hydrolase</keyword>
<dbReference type="SUPFAM" id="SSF52540">
    <property type="entry name" value="P-loop containing nucleoside triphosphate hydrolases"/>
    <property type="match status" value="1"/>
</dbReference>
<evidence type="ECO:0000259" key="2">
    <source>
        <dbReference type="PROSITE" id="PS51194"/>
    </source>
</evidence>
<dbReference type="GO" id="GO:0005524">
    <property type="term" value="F:ATP binding"/>
    <property type="evidence" value="ECO:0007669"/>
    <property type="project" value="InterPro"/>
</dbReference>
<dbReference type="AlphaFoldDB" id="C4FEH5"/>
<dbReference type="Pfam" id="PF00271">
    <property type="entry name" value="Helicase_C"/>
    <property type="match status" value="1"/>
</dbReference>
<keyword evidence="3" id="KW-0347">Helicase</keyword>
<dbReference type="Pfam" id="PF04851">
    <property type="entry name" value="ResIII"/>
    <property type="match status" value="1"/>
</dbReference>
<dbReference type="CDD" id="cd18799">
    <property type="entry name" value="SF2_C_EcoAI-like"/>
    <property type="match status" value="1"/>
</dbReference>
<dbReference type="Pfam" id="PF11907">
    <property type="entry name" value="DUF3427"/>
    <property type="match status" value="1"/>
</dbReference>
<keyword evidence="4" id="KW-1185">Reference proteome</keyword>